<dbReference type="AlphaFoldDB" id="A0A0N4TJ98"/>
<dbReference type="Proteomes" id="UP000278627">
    <property type="component" value="Unassembled WGS sequence"/>
</dbReference>
<evidence type="ECO:0000313" key="4">
    <source>
        <dbReference type="WBParaSite" id="BPAG_0000836801-mRNA-1"/>
    </source>
</evidence>
<gene>
    <name evidence="2" type="ORF">BPAG_LOCUS8330</name>
</gene>
<dbReference type="Gene3D" id="1.25.40.850">
    <property type="match status" value="1"/>
</dbReference>
<evidence type="ECO:0000256" key="1">
    <source>
        <dbReference type="ARBA" id="ARBA00009884"/>
    </source>
</evidence>
<dbReference type="WBParaSite" id="BPAG_0000836801-mRNA-1">
    <property type="protein sequence ID" value="BPAG_0000836801-mRNA-1"/>
    <property type="gene ID" value="BPAG_0000836801"/>
</dbReference>
<dbReference type="GO" id="GO:0016192">
    <property type="term" value="P:vesicle-mediated transport"/>
    <property type="evidence" value="ECO:0007669"/>
    <property type="project" value="InterPro"/>
</dbReference>
<name>A0A0N4TJ98_BRUPA</name>
<evidence type="ECO:0000313" key="2">
    <source>
        <dbReference type="EMBL" id="VDN89516.1"/>
    </source>
</evidence>
<dbReference type="InterPro" id="IPR027482">
    <property type="entry name" value="Sec1-like_dom2"/>
</dbReference>
<comment type="similarity">
    <text evidence="1">Belongs to the STXBP/unc-18/SEC1 family.</text>
</comment>
<dbReference type="Pfam" id="PF00995">
    <property type="entry name" value="Sec1"/>
    <property type="match status" value="1"/>
</dbReference>
<reference evidence="4" key="1">
    <citation type="submission" date="2017-02" db="UniProtKB">
        <authorList>
            <consortium name="WormBaseParasite"/>
        </authorList>
    </citation>
    <scope>IDENTIFICATION</scope>
</reference>
<proteinExistence type="inferred from homology"/>
<dbReference type="PANTHER" id="PTHR11679">
    <property type="entry name" value="VESICLE PROTEIN SORTING-ASSOCIATED"/>
    <property type="match status" value="1"/>
</dbReference>
<dbReference type="Gene3D" id="3.90.830.10">
    <property type="entry name" value="Syntaxin Binding Protein 1, Chain A, domain 2"/>
    <property type="match status" value="1"/>
</dbReference>
<dbReference type="InterPro" id="IPR043127">
    <property type="entry name" value="Sec-1-like_dom3a"/>
</dbReference>
<dbReference type="EMBL" id="UZAD01013133">
    <property type="protein sequence ID" value="VDN89516.1"/>
    <property type="molecule type" value="Genomic_DNA"/>
</dbReference>
<organism evidence="4">
    <name type="scientific">Brugia pahangi</name>
    <name type="common">Filarial nematode worm</name>
    <dbReference type="NCBI Taxonomy" id="6280"/>
    <lineage>
        <taxon>Eukaryota</taxon>
        <taxon>Metazoa</taxon>
        <taxon>Ecdysozoa</taxon>
        <taxon>Nematoda</taxon>
        <taxon>Chromadorea</taxon>
        <taxon>Rhabditida</taxon>
        <taxon>Spirurina</taxon>
        <taxon>Spiruromorpha</taxon>
        <taxon>Filarioidea</taxon>
        <taxon>Onchocercidae</taxon>
        <taxon>Brugia</taxon>
    </lineage>
</organism>
<dbReference type="SUPFAM" id="SSF56815">
    <property type="entry name" value="Sec1/munc18-like (SM) proteins"/>
    <property type="match status" value="1"/>
</dbReference>
<reference evidence="2 3" key="2">
    <citation type="submission" date="2018-11" db="EMBL/GenBank/DDBJ databases">
        <authorList>
            <consortium name="Pathogen Informatics"/>
        </authorList>
    </citation>
    <scope>NUCLEOTIDE SEQUENCE [LARGE SCALE GENOMIC DNA]</scope>
</reference>
<dbReference type="InterPro" id="IPR043155">
    <property type="entry name" value="VPS33_dom3b"/>
</dbReference>
<accession>A0A0N4TJ98</accession>
<dbReference type="InterPro" id="IPR036045">
    <property type="entry name" value="Sec1-like_sf"/>
</dbReference>
<dbReference type="InterPro" id="IPR001619">
    <property type="entry name" value="Sec1-like"/>
</dbReference>
<dbReference type="Gene3D" id="3.40.50.2060">
    <property type="match status" value="1"/>
</dbReference>
<dbReference type="InterPro" id="IPR043154">
    <property type="entry name" value="Sec-1-like_dom1"/>
</dbReference>
<evidence type="ECO:0000313" key="3">
    <source>
        <dbReference type="Proteomes" id="UP000278627"/>
    </source>
</evidence>
<dbReference type="STRING" id="6280.A0A0N4TJ98"/>
<dbReference type="Gene3D" id="3.40.50.1910">
    <property type="match status" value="1"/>
</dbReference>
<protein>
    <submittedName>
        <fullName evidence="4">Vacuolar protein sorting-associated protein 33B</fullName>
    </submittedName>
</protein>
<sequence length="617" mass="70775">MEKEKGNMADFDDFGLLAQMARRELIHLLESIPEVKDLAVELSLMRPLDKIASMSVLQEHNCAHVQQFLHHSNLKWSENAIHRVYIIRPTLAAAKCIAEHILAEPERNYSVIFVPQRLYICEEEFERCGIYGMIDILELELPLINIDKHLFSLEHHEFTMATLVDHNFIHLRAVAKSLWQLQTLYGLIPIVYGIGENSIYVNKLMKKLHNEFGEPRLSSDQSIDYLFLFDRSLDLPTVFLTGLTYESMVHDTFGISCGKVIFGDEVNKRIKNDNINRSKITTLDNNDPIFSAVRNMHMTAVFPFLSAKAKSLQASYDKGSNLEQVKDMKEFVSNELRTLKQQHKLLELHICACEVVLEKCKGISSRLTLEHALISGNFDPNEVLAYLEDCMCTQHNQWQILLLACLWSLTQNGIPTKYFNQFRNQYLYAFGHENLAILHFLGIQGLLIERSIPQLTTVHNVIPIKSQPVSSFSKPTFQFLTRRMALLPGNTETTINLRNPDQMRYVFSGVYTPILCKIVNDTINNGWNMEEMKITFGDTVFCDQNCSPNANRQTDNRIRKVILVYFIGGVTYSEIAALTLLAQYNNLRIIIATTNIIHREKFIKELANVSVTSFSEM</sequence>
<keyword evidence="3" id="KW-1185">Reference proteome</keyword>